<evidence type="ECO:0000259" key="6">
    <source>
        <dbReference type="PROSITE" id="PS51266"/>
    </source>
</evidence>
<dbReference type="PANTHER" id="PTHR21319">
    <property type="entry name" value="RING FINGER AND CHY ZINC FINGER DOMAIN-CONTAINING PROTEIN 1"/>
    <property type="match status" value="1"/>
</dbReference>
<dbReference type="SUPFAM" id="SSF161219">
    <property type="entry name" value="CHY zinc finger-like"/>
    <property type="match status" value="1"/>
</dbReference>
<reference evidence="8" key="1">
    <citation type="submission" date="2020-07" db="EMBL/GenBank/DDBJ databases">
        <title>A long reads based de novo assembly of the rainbow trout Arlee double haploid line genome.</title>
        <authorList>
            <person name="Gao G."/>
            <person name="Palti Y."/>
        </authorList>
    </citation>
    <scope>NUCLEOTIDE SEQUENCE [LARGE SCALE GENOMIC DNA]</scope>
</reference>
<dbReference type="AlphaFoldDB" id="A0A8C7SEX9"/>
<dbReference type="InterPro" id="IPR039512">
    <property type="entry name" value="RCHY1_zinc-ribbon"/>
</dbReference>
<dbReference type="InterPro" id="IPR037274">
    <property type="entry name" value="Znf_CHY_sf"/>
</dbReference>
<reference evidence="8" key="2">
    <citation type="submission" date="2025-08" db="UniProtKB">
        <authorList>
            <consortium name="Ensembl"/>
        </authorList>
    </citation>
    <scope>IDENTIFICATION</scope>
</reference>
<dbReference type="Proteomes" id="UP000694395">
    <property type="component" value="Chromosome 11"/>
</dbReference>
<dbReference type="InterPro" id="IPR017921">
    <property type="entry name" value="Znf_CTCHY"/>
</dbReference>
<proteinExistence type="predicted"/>
<evidence type="ECO:0000259" key="5">
    <source>
        <dbReference type="PROSITE" id="PS50089"/>
    </source>
</evidence>
<name>A0A8C7SEX9_ONCMY</name>
<keyword evidence="9" id="KW-1185">Reference proteome</keyword>
<dbReference type="Pfam" id="PF14599">
    <property type="entry name" value="zinc_ribbon_6"/>
    <property type="match status" value="1"/>
</dbReference>
<evidence type="ECO:0000256" key="2">
    <source>
        <dbReference type="ARBA" id="ARBA00022771"/>
    </source>
</evidence>
<dbReference type="PANTHER" id="PTHR21319:SF53">
    <property type="entry name" value="RING FINGER AND CHY ZINC FINGER DOMAIN-CONTAINING PROTEIN 1"/>
    <property type="match status" value="1"/>
</dbReference>
<reference evidence="8" key="3">
    <citation type="submission" date="2025-09" db="UniProtKB">
        <authorList>
            <consortium name="Ensembl"/>
        </authorList>
    </citation>
    <scope>IDENTIFICATION</scope>
</reference>
<evidence type="ECO:0000256" key="4">
    <source>
        <dbReference type="PROSITE-ProRule" id="PRU00601"/>
    </source>
</evidence>
<keyword evidence="2 4" id="KW-0863">Zinc-finger</keyword>
<dbReference type="InterPro" id="IPR013083">
    <property type="entry name" value="Znf_RING/FYVE/PHD"/>
</dbReference>
<dbReference type="SUPFAM" id="SSF161245">
    <property type="entry name" value="Zinc hairpin stack"/>
    <property type="match status" value="1"/>
</dbReference>
<dbReference type="FunFam" id="3.30.40.10:FF:000188">
    <property type="entry name" value="RING finger and CHY zinc finger domain-containing protein 1"/>
    <property type="match status" value="1"/>
</dbReference>
<protein>
    <recommendedName>
        <fullName evidence="10">RING finger and CHY zinc finger domain-containing protein 1</fullName>
    </recommendedName>
</protein>
<dbReference type="PROSITE" id="PS50089">
    <property type="entry name" value="ZF_RING_2"/>
    <property type="match status" value="1"/>
</dbReference>
<evidence type="ECO:0000259" key="7">
    <source>
        <dbReference type="PROSITE" id="PS51270"/>
    </source>
</evidence>
<dbReference type="PROSITE" id="PS51266">
    <property type="entry name" value="ZF_CHY"/>
    <property type="match status" value="1"/>
</dbReference>
<dbReference type="GO" id="GO:0061630">
    <property type="term" value="F:ubiquitin protein ligase activity"/>
    <property type="evidence" value="ECO:0007669"/>
    <property type="project" value="TreeGrafter"/>
</dbReference>
<dbReference type="Pfam" id="PF05495">
    <property type="entry name" value="zf-CHY"/>
    <property type="match status" value="1"/>
</dbReference>
<sequence>RMFADRQKYHRRRMASLVGCEHYVRRCLLKAPCCGKAYVCRLCHDAEEDHQMDRFLVKEVQCSVCTTVQQAQQTCVECNVTFGEYYCDICHLFDKDKKQYHCQPCGICRIGPREKYFHCEKCNLCLAGDLRGNHKCVENVSRQNCPVCMEDIHTSRIGAQILPCGHLLHKTCFDDMVQTGAYRCPLCMHSAWNMEHNWEQMDKEISQSPMPTEYQDATVKIICNDCQTLFNGYAKLLDNGRNWNRLLYMSIQSIPNLYRSLHHVAVHHHTKT</sequence>
<evidence type="ECO:0000256" key="3">
    <source>
        <dbReference type="ARBA" id="ARBA00022833"/>
    </source>
</evidence>
<evidence type="ECO:0000313" key="8">
    <source>
        <dbReference type="Ensembl" id="ENSOMYP00000065352.2"/>
    </source>
</evidence>
<evidence type="ECO:0000313" key="9">
    <source>
        <dbReference type="Proteomes" id="UP000694395"/>
    </source>
</evidence>
<dbReference type="InterPro" id="IPR001841">
    <property type="entry name" value="Znf_RING"/>
</dbReference>
<accession>A0A8C7SEX9</accession>
<dbReference type="Gene3D" id="3.30.40.10">
    <property type="entry name" value="Zinc/RING finger domain, C3HC4 (zinc finger)"/>
    <property type="match status" value="1"/>
</dbReference>
<dbReference type="GO" id="GO:0005634">
    <property type="term" value="C:nucleus"/>
    <property type="evidence" value="ECO:0007669"/>
    <property type="project" value="TreeGrafter"/>
</dbReference>
<dbReference type="Pfam" id="PF13639">
    <property type="entry name" value="zf-RING_2"/>
    <property type="match status" value="1"/>
</dbReference>
<organism evidence="8 9">
    <name type="scientific">Oncorhynchus mykiss</name>
    <name type="common">Rainbow trout</name>
    <name type="synonym">Salmo gairdneri</name>
    <dbReference type="NCBI Taxonomy" id="8022"/>
    <lineage>
        <taxon>Eukaryota</taxon>
        <taxon>Metazoa</taxon>
        <taxon>Chordata</taxon>
        <taxon>Craniata</taxon>
        <taxon>Vertebrata</taxon>
        <taxon>Euteleostomi</taxon>
        <taxon>Actinopterygii</taxon>
        <taxon>Neopterygii</taxon>
        <taxon>Teleostei</taxon>
        <taxon>Protacanthopterygii</taxon>
        <taxon>Salmoniformes</taxon>
        <taxon>Salmonidae</taxon>
        <taxon>Salmoninae</taxon>
        <taxon>Oncorhynchus</taxon>
    </lineage>
</organism>
<feature type="domain" description="RING-type" evidence="5">
    <location>
        <begin position="145"/>
        <end position="187"/>
    </location>
</feature>
<dbReference type="GO" id="GO:0006511">
    <property type="term" value="P:ubiquitin-dependent protein catabolic process"/>
    <property type="evidence" value="ECO:0007669"/>
    <property type="project" value="TreeGrafter"/>
</dbReference>
<feature type="domain" description="CHY-type" evidence="6">
    <location>
        <begin position="13"/>
        <end position="80"/>
    </location>
</feature>
<feature type="domain" description="CTCHY-type" evidence="7">
    <location>
        <begin position="82"/>
        <end position="144"/>
    </location>
</feature>
<dbReference type="InterPro" id="IPR008913">
    <property type="entry name" value="Znf_CHY"/>
</dbReference>
<dbReference type="PROSITE" id="PS51270">
    <property type="entry name" value="ZF_CTCHY"/>
    <property type="match status" value="1"/>
</dbReference>
<dbReference type="InterPro" id="IPR037275">
    <property type="entry name" value="Znf_CTCHY_sf"/>
</dbReference>
<evidence type="ECO:0000256" key="1">
    <source>
        <dbReference type="ARBA" id="ARBA00022723"/>
    </source>
</evidence>
<keyword evidence="1" id="KW-0479">Metal-binding</keyword>
<dbReference type="SMART" id="SM00184">
    <property type="entry name" value="RING"/>
    <property type="match status" value="1"/>
</dbReference>
<dbReference type="CDD" id="cd16464">
    <property type="entry name" value="RING-H2_Pirh2-like"/>
    <property type="match status" value="1"/>
</dbReference>
<dbReference type="Ensembl" id="ENSOMYT00000071180.2">
    <property type="protein sequence ID" value="ENSOMYP00000065352.2"/>
    <property type="gene ID" value="ENSOMYG00000075707.1"/>
</dbReference>
<dbReference type="GO" id="GO:0008270">
    <property type="term" value="F:zinc ion binding"/>
    <property type="evidence" value="ECO:0007669"/>
    <property type="project" value="UniProtKB-KW"/>
</dbReference>
<evidence type="ECO:0008006" key="10">
    <source>
        <dbReference type="Google" id="ProtNLM"/>
    </source>
</evidence>
<dbReference type="SUPFAM" id="SSF57850">
    <property type="entry name" value="RING/U-box"/>
    <property type="match status" value="1"/>
</dbReference>
<keyword evidence="3" id="KW-0862">Zinc</keyword>
<dbReference type="GO" id="GO:0016567">
    <property type="term" value="P:protein ubiquitination"/>
    <property type="evidence" value="ECO:0007669"/>
    <property type="project" value="TreeGrafter"/>
</dbReference>
<dbReference type="GeneTree" id="ENSGT00390000008853"/>